<feature type="transmembrane region" description="Helical" evidence="1">
    <location>
        <begin position="147"/>
        <end position="166"/>
    </location>
</feature>
<organism evidence="2 3">
    <name type="scientific">Candidatus Merdimorpha stercoravium</name>
    <dbReference type="NCBI Taxonomy" id="2840863"/>
    <lineage>
        <taxon>Bacteria</taxon>
        <taxon>Pseudomonadati</taxon>
        <taxon>Bacteroidota</taxon>
        <taxon>Flavobacteriia</taxon>
        <taxon>Flavobacteriales</taxon>
        <taxon>Candidatus Merdimorpha</taxon>
    </lineage>
</organism>
<comment type="caution">
    <text evidence="2">The sequence shown here is derived from an EMBL/GenBank/DDBJ whole genome shotgun (WGS) entry which is preliminary data.</text>
</comment>
<reference evidence="2" key="1">
    <citation type="submission" date="2020-10" db="EMBL/GenBank/DDBJ databases">
        <authorList>
            <person name="Gilroy R."/>
        </authorList>
    </citation>
    <scope>NUCLEOTIDE SEQUENCE</scope>
    <source>
        <strain evidence="2">1383</strain>
    </source>
</reference>
<feature type="transmembrane region" description="Helical" evidence="1">
    <location>
        <begin position="50"/>
        <end position="71"/>
    </location>
</feature>
<keyword evidence="1" id="KW-0472">Membrane</keyword>
<protein>
    <submittedName>
        <fullName evidence="2">ECF transporter S component</fullName>
    </submittedName>
</protein>
<dbReference type="AlphaFoldDB" id="A0A9D1HAD3"/>
<sequence length="169" mass="17478">METVAKLQSLSFTQGRTYAFAALFAAGNIALPQLVHLIPGGGLIWLPIYFFTLIAAYKYGLAVGLLTALASPLANHLLFGMPAAGMLPAILIKSVLLALAAAYAAKKAGKISFWAILAAVAAYQLVGSLAEWGLTGSLAAALQDLRIGLPGIAVQVLGGYAVLKALQKI</sequence>
<feature type="transmembrane region" description="Helical" evidence="1">
    <location>
        <begin position="83"/>
        <end position="104"/>
    </location>
</feature>
<keyword evidence="1" id="KW-1133">Transmembrane helix</keyword>
<dbReference type="EMBL" id="DVLY01000121">
    <property type="protein sequence ID" value="HIT98189.1"/>
    <property type="molecule type" value="Genomic_DNA"/>
</dbReference>
<gene>
    <name evidence="2" type="ORF">IAC44_05045</name>
</gene>
<keyword evidence="1" id="KW-0812">Transmembrane</keyword>
<dbReference type="Gene3D" id="1.10.1760.20">
    <property type="match status" value="1"/>
</dbReference>
<accession>A0A9D1HAD3</accession>
<name>A0A9D1HAD3_9FLAO</name>
<evidence type="ECO:0000313" key="3">
    <source>
        <dbReference type="Proteomes" id="UP000824161"/>
    </source>
</evidence>
<evidence type="ECO:0000313" key="2">
    <source>
        <dbReference type="EMBL" id="HIT98189.1"/>
    </source>
</evidence>
<proteinExistence type="predicted"/>
<dbReference type="Proteomes" id="UP000824161">
    <property type="component" value="Unassembled WGS sequence"/>
</dbReference>
<evidence type="ECO:0000256" key="1">
    <source>
        <dbReference type="SAM" id="Phobius"/>
    </source>
</evidence>
<feature type="transmembrane region" description="Helical" evidence="1">
    <location>
        <begin position="18"/>
        <end position="38"/>
    </location>
</feature>
<feature type="transmembrane region" description="Helical" evidence="1">
    <location>
        <begin position="111"/>
        <end position="135"/>
    </location>
</feature>
<reference evidence="2" key="2">
    <citation type="journal article" date="2021" name="PeerJ">
        <title>Extensive microbial diversity within the chicken gut microbiome revealed by metagenomics and culture.</title>
        <authorList>
            <person name="Gilroy R."/>
            <person name="Ravi A."/>
            <person name="Getino M."/>
            <person name="Pursley I."/>
            <person name="Horton D.L."/>
            <person name="Alikhan N.F."/>
            <person name="Baker D."/>
            <person name="Gharbi K."/>
            <person name="Hall N."/>
            <person name="Watson M."/>
            <person name="Adriaenssens E.M."/>
            <person name="Foster-Nyarko E."/>
            <person name="Jarju S."/>
            <person name="Secka A."/>
            <person name="Antonio M."/>
            <person name="Oren A."/>
            <person name="Chaudhuri R.R."/>
            <person name="La Ragione R."/>
            <person name="Hildebrand F."/>
            <person name="Pallen M.J."/>
        </authorList>
    </citation>
    <scope>NUCLEOTIDE SEQUENCE</scope>
    <source>
        <strain evidence="2">1383</strain>
    </source>
</reference>